<dbReference type="Pfam" id="PF04715">
    <property type="entry name" value="Anth_synt_I_N"/>
    <property type="match status" value="1"/>
</dbReference>
<dbReference type="Gene3D" id="3.40.50.880">
    <property type="match status" value="1"/>
</dbReference>
<evidence type="ECO:0000259" key="4">
    <source>
        <dbReference type="Pfam" id="PF00117"/>
    </source>
</evidence>
<feature type="domain" description="Glutamine amidotransferase" evidence="4">
    <location>
        <begin position="1"/>
        <end position="32"/>
    </location>
</feature>
<gene>
    <name evidence="7" type="ORF">WJX72_003719</name>
</gene>
<dbReference type="InterPro" id="IPR019999">
    <property type="entry name" value="Anth_synth_I-like"/>
</dbReference>
<feature type="domain" description="Chorismate-utilising enzyme C-terminal" evidence="5">
    <location>
        <begin position="226"/>
        <end position="473"/>
    </location>
</feature>
<dbReference type="GO" id="GO:0000162">
    <property type="term" value="P:L-tryptophan biosynthetic process"/>
    <property type="evidence" value="ECO:0007669"/>
    <property type="project" value="TreeGrafter"/>
</dbReference>
<dbReference type="PRINTS" id="PR00095">
    <property type="entry name" value="ANTSNTHASEI"/>
</dbReference>
<reference evidence="7 8" key="1">
    <citation type="journal article" date="2024" name="Nat. Commun.">
        <title>Phylogenomics reveals the evolutionary origins of lichenization in chlorophyte algae.</title>
        <authorList>
            <person name="Puginier C."/>
            <person name="Libourel C."/>
            <person name="Otte J."/>
            <person name="Skaloud P."/>
            <person name="Haon M."/>
            <person name="Grisel S."/>
            <person name="Petersen M."/>
            <person name="Berrin J.G."/>
            <person name="Delaux P.M."/>
            <person name="Dal Grande F."/>
            <person name="Keller J."/>
        </authorList>
    </citation>
    <scope>NUCLEOTIDE SEQUENCE [LARGE SCALE GENOMIC DNA]</scope>
    <source>
        <strain evidence="7 8">SAG 2043</strain>
    </source>
</reference>
<dbReference type="InterPro" id="IPR006805">
    <property type="entry name" value="Anth_synth_I_N"/>
</dbReference>
<dbReference type="EC" id="2.6.1.85" evidence="1"/>
<dbReference type="AlphaFoldDB" id="A0AAW1Q6X6"/>
<dbReference type="SUPFAM" id="SSF56322">
    <property type="entry name" value="ADC synthase"/>
    <property type="match status" value="1"/>
</dbReference>
<dbReference type="InterPro" id="IPR005801">
    <property type="entry name" value="ADC_synthase"/>
</dbReference>
<name>A0AAW1Q6X6_9CHLO</name>
<dbReference type="PANTHER" id="PTHR11236">
    <property type="entry name" value="AMINOBENZOATE/ANTHRANILATE SYNTHASE"/>
    <property type="match status" value="1"/>
</dbReference>
<dbReference type="GO" id="GO:0005737">
    <property type="term" value="C:cytoplasm"/>
    <property type="evidence" value="ECO:0007669"/>
    <property type="project" value="TreeGrafter"/>
</dbReference>
<feature type="region of interest" description="Disordered" evidence="3">
    <location>
        <begin position="42"/>
        <end position="63"/>
    </location>
</feature>
<dbReference type="InterPro" id="IPR017926">
    <property type="entry name" value="GATASE"/>
</dbReference>
<sequence length="566" mass="60400">MGIVHRQLPLYGVQFHPESIGTSYGRRLLANFRDLTYARQGRSAEQAPGDGAPSNGPFADGVLAPTGQPHVGAAASLDVQWRLLTGMLAKLGGSQALFELLYGATSAADTFWLDSSATDRGRFSYMGASQLPFDFWGGYVGYLGYELKAECGGQARHASPTPDAALFLADRIVAVDHHSSDVYLMSMYGADSAEQMAAAESWLLATQQRLEAHVSTSSASQLKPKSAAKALRDGESYEVCLTTALVRPQAPDPFTFYQTLRSLNPAPYAAWLSFGSNGPQVCCSSPERFLCGRRGGGVEARPIKGTAPRSPDPHQDAARSQALAASEKDRAENLMIVDLLRNDLGRVCQVGSVHVPDLMEVESFATVHQLVSTVRGQRRPDASVVDCLRAAFPGGSMTGAPKIRTMDIIDRLENGARGVYSGSVGFIGFNDTFDMNIVIRTAIFCNGEMRIGAGGAIVAQSDIAGEYDEMRLKAKALLHAVGICDAAVAPSAPCLAVILAGDAVRCRLRDSHRLAAQSSIIRQTNYKLSKLPSAKETEPWLSLHLFTSPGCCPRAAAVCSVSGHGT</sequence>
<accession>A0AAW1Q6X6</accession>
<dbReference type="GO" id="GO:0008153">
    <property type="term" value="P:4-aminobenzoate biosynthetic process"/>
    <property type="evidence" value="ECO:0007669"/>
    <property type="project" value="TreeGrafter"/>
</dbReference>
<dbReference type="Proteomes" id="UP001489004">
    <property type="component" value="Unassembled WGS sequence"/>
</dbReference>
<feature type="domain" description="Anthranilate synthase component I N-terminal" evidence="6">
    <location>
        <begin position="132"/>
        <end position="184"/>
    </location>
</feature>
<keyword evidence="8" id="KW-1185">Reference proteome</keyword>
<dbReference type="PANTHER" id="PTHR11236:SF18">
    <property type="entry name" value="AMINODEOXYCHORISMATE SYNTHASE"/>
    <property type="match status" value="1"/>
</dbReference>
<dbReference type="InterPro" id="IPR015890">
    <property type="entry name" value="Chorismate_C"/>
</dbReference>
<dbReference type="GO" id="GO:0046820">
    <property type="term" value="F:4-amino-4-deoxychorismate synthase activity"/>
    <property type="evidence" value="ECO:0007669"/>
    <property type="project" value="UniProtKB-EC"/>
</dbReference>
<evidence type="ECO:0000256" key="1">
    <source>
        <dbReference type="ARBA" id="ARBA00013139"/>
    </source>
</evidence>
<evidence type="ECO:0000256" key="2">
    <source>
        <dbReference type="ARBA" id="ARBA00022679"/>
    </source>
</evidence>
<dbReference type="PROSITE" id="PS51273">
    <property type="entry name" value="GATASE_TYPE_1"/>
    <property type="match status" value="1"/>
</dbReference>
<dbReference type="Pfam" id="PF00425">
    <property type="entry name" value="Chorismate_bind"/>
    <property type="match status" value="1"/>
</dbReference>
<dbReference type="InterPro" id="IPR005802">
    <property type="entry name" value="ADC_synth_comp_1"/>
</dbReference>
<dbReference type="GO" id="GO:0009396">
    <property type="term" value="P:folic acid-containing compound biosynthetic process"/>
    <property type="evidence" value="ECO:0007669"/>
    <property type="project" value="InterPro"/>
</dbReference>
<evidence type="ECO:0000313" key="7">
    <source>
        <dbReference type="EMBL" id="KAK9816688.1"/>
    </source>
</evidence>
<evidence type="ECO:0000313" key="8">
    <source>
        <dbReference type="Proteomes" id="UP001489004"/>
    </source>
</evidence>
<evidence type="ECO:0000259" key="6">
    <source>
        <dbReference type="Pfam" id="PF04715"/>
    </source>
</evidence>
<dbReference type="EMBL" id="JALJOR010000005">
    <property type="protein sequence ID" value="KAK9816688.1"/>
    <property type="molecule type" value="Genomic_DNA"/>
</dbReference>
<evidence type="ECO:0000259" key="5">
    <source>
        <dbReference type="Pfam" id="PF00425"/>
    </source>
</evidence>
<dbReference type="Gene3D" id="3.60.120.10">
    <property type="entry name" value="Anthranilate synthase"/>
    <property type="match status" value="1"/>
</dbReference>
<comment type="caution">
    <text evidence="7">The sequence shown here is derived from an EMBL/GenBank/DDBJ whole genome shotgun (WGS) entry which is preliminary data.</text>
</comment>
<organism evidence="7 8">
    <name type="scientific">[Myrmecia] bisecta</name>
    <dbReference type="NCBI Taxonomy" id="41462"/>
    <lineage>
        <taxon>Eukaryota</taxon>
        <taxon>Viridiplantae</taxon>
        <taxon>Chlorophyta</taxon>
        <taxon>core chlorophytes</taxon>
        <taxon>Trebouxiophyceae</taxon>
        <taxon>Trebouxiales</taxon>
        <taxon>Trebouxiaceae</taxon>
        <taxon>Myrmecia</taxon>
    </lineage>
</organism>
<evidence type="ECO:0000256" key="3">
    <source>
        <dbReference type="SAM" id="MobiDB-lite"/>
    </source>
</evidence>
<proteinExistence type="predicted"/>
<keyword evidence="2" id="KW-0808">Transferase</keyword>
<protein>
    <recommendedName>
        <fullName evidence="1">aminodeoxychorismate synthase</fullName>
        <ecNumber evidence="1">2.6.1.85</ecNumber>
    </recommendedName>
</protein>
<dbReference type="Pfam" id="PF00117">
    <property type="entry name" value="GATase"/>
    <property type="match status" value="1"/>
</dbReference>
<dbReference type="NCBIfam" id="TIGR00553">
    <property type="entry name" value="pabB"/>
    <property type="match status" value="1"/>
</dbReference>
<dbReference type="InterPro" id="IPR029062">
    <property type="entry name" value="Class_I_gatase-like"/>
</dbReference>
<dbReference type="SUPFAM" id="SSF52317">
    <property type="entry name" value="Class I glutamine amidotransferase-like"/>
    <property type="match status" value="1"/>
</dbReference>